<keyword evidence="2" id="KW-1185">Reference proteome</keyword>
<sequence length="69" mass="8074">MGLTRDLLKEVVWWSLAPSPVSDHEDSDYPDQPSLAKIKQFDFGKQCHHLVYHPMMTKILQLFRTRGFS</sequence>
<gene>
    <name evidence="1" type="ORF">BJP37_01480</name>
</gene>
<dbReference type="EMBL" id="MKZS01000001">
    <property type="protein sequence ID" value="OLT57909.1"/>
    <property type="molecule type" value="Genomic_DNA"/>
</dbReference>
<evidence type="ECO:0000313" key="2">
    <source>
        <dbReference type="Proteomes" id="UP000186657"/>
    </source>
</evidence>
<evidence type="ECO:0000313" key="1">
    <source>
        <dbReference type="EMBL" id="OLT57909.1"/>
    </source>
</evidence>
<protein>
    <submittedName>
        <fullName evidence="1">Uncharacterized protein</fullName>
    </submittedName>
</protein>
<name>A0A1U7MW42_9CYAN</name>
<reference evidence="1 2" key="1">
    <citation type="submission" date="2016-10" db="EMBL/GenBank/DDBJ databases">
        <title>Comparative genomics uncovers the prolific and rare metabolic potential of the cyanobacterial genus Moorea.</title>
        <authorList>
            <person name="Leao T."/>
            <person name="Castelao G."/>
            <person name="Korobeynikov A."/>
            <person name="Monroe E.A."/>
            <person name="Podell S."/>
            <person name="Glukhov E."/>
            <person name="Allen E."/>
            <person name="Gerwick W.H."/>
            <person name="Gerwick L."/>
        </authorList>
    </citation>
    <scope>NUCLEOTIDE SEQUENCE [LARGE SCALE GENOMIC DNA]</scope>
    <source>
        <strain evidence="1 2">PNG5-198</strain>
    </source>
</reference>
<dbReference type="AlphaFoldDB" id="A0A1U7MW42"/>
<organism evidence="1 2">
    <name type="scientific">Moorena bouillonii PNG</name>
    <dbReference type="NCBI Taxonomy" id="568701"/>
    <lineage>
        <taxon>Bacteria</taxon>
        <taxon>Bacillati</taxon>
        <taxon>Cyanobacteriota</taxon>
        <taxon>Cyanophyceae</taxon>
        <taxon>Coleofasciculales</taxon>
        <taxon>Coleofasciculaceae</taxon>
        <taxon>Moorena</taxon>
    </lineage>
</organism>
<accession>A0A1U7MW42</accession>
<proteinExistence type="predicted"/>
<comment type="caution">
    <text evidence="1">The sequence shown here is derived from an EMBL/GenBank/DDBJ whole genome shotgun (WGS) entry which is preliminary data.</text>
</comment>
<dbReference type="Proteomes" id="UP000186657">
    <property type="component" value="Unassembled WGS sequence"/>
</dbReference>